<gene>
    <name evidence="6" type="primary">csm4</name>
    <name evidence="6" type="ORF">KUV50_16600</name>
</gene>
<evidence type="ECO:0000256" key="3">
    <source>
        <dbReference type="ARBA" id="ARBA00022884"/>
    </source>
</evidence>
<dbReference type="NCBIfam" id="TIGR01903">
    <property type="entry name" value="cas5_csm4"/>
    <property type="match status" value="1"/>
</dbReference>
<dbReference type="InterPro" id="IPR005510">
    <property type="entry name" value="Csm4"/>
</dbReference>
<dbReference type="AlphaFoldDB" id="A0A953HZV5"/>
<dbReference type="RefSeq" id="WP_222581311.1">
    <property type="nucleotide sequence ID" value="NZ_JAHVHU010000017.1"/>
</dbReference>
<evidence type="ECO:0000313" key="6">
    <source>
        <dbReference type="EMBL" id="MBY5959776.1"/>
    </source>
</evidence>
<keyword evidence="4" id="KW-0051">Antiviral defense</keyword>
<evidence type="ECO:0000256" key="1">
    <source>
        <dbReference type="ARBA" id="ARBA00005772"/>
    </source>
</evidence>
<evidence type="ECO:0000256" key="2">
    <source>
        <dbReference type="ARBA" id="ARBA00016109"/>
    </source>
</evidence>
<keyword evidence="7" id="KW-1185">Reference proteome</keyword>
<evidence type="ECO:0000313" key="7">
    <source>
        <dbReference type="Proteomes" id="UP000753961"/>
    </source>
</evidence>
<dbReference type="InterPro" id="IPR040932">
    <property type="entry name" value="Csm4_C"/>
</dbReference>
<sequence>MKFSLFRLSFPHGIHIGDEKPDNYSQSQDFIRSDTLYAAFSAVITELKGIDEEYIPKFTISSLFPFKEIEGKIEYFFPRPKMRIGFNEPDKLLDYRKDIKGIQWIGKDFFERILHGQNFTTDEVGRFIHDSCFSPSLANENSKIYYNEIRERVAIPRHRREDDQPNPYVFDVLHFGKGAGLYFLASETDQDIIEQCLFILKDRGLGTDRNLGLGHFTYVKDDLELKVPDNFSTGINLGLLLPNSSEEWQNWTSEVQINKDGEEIIKPGYELIKRGGWITVPGYQKFRKGSVYMMEEGSILKLNGKQSIKAKPLIFGNPGISLKPNIADTVKLPPVLRCGKSFVIPTKMNNDV</sequence>
<dbReference type="EMBL" id="JAHVHU010000017">
    <property type="protein sequence ID" value="MBY5959776.1"/>
    <property type="molecule type" value="Genomic_DNA"/>
</dbReference>
<evidence type="ECO:0000256" key="4">
    <source>
        <dbReference type="ARBA" id="ARBA00023118"/>
    </source>
</evidence>
<comment type="caution">
    <text evidence="6">The sequence shown here is derived from an EMBL/GenBank/DDBJ whole genome shotgun (WGS) entry which is preliminary data.</text>
</comment>
<evidence type="ECO:0000259" key="5">
    <source>
        <dbReference type="Pfam" id="PF17953"/>
    </source>
</evidence>
<name>A0A953HZV5_9BACT</name>
<comment type="similarity">
    <text evidence="1">Belongs to the CRISPR-associated Csm4 family.</text>
</comment>
<protein>
    <recommendedName>
        <fullName evidence="2">CRISPR system Cms protein Csm4</fullName>
    </recommendedName>
</protein>
<organism evidence="6 7">
    <name type="scientific">Membranihabitans marinus</name>
    <dbReference type="NCBI Taxonomy" id="1227546"/>
    <lineage>
        <taxon>Bacteria</taxon>
        <taxon>Pseudomonadati</taxon>
        <taxon>Bacteroidota</taxon>
        <taxon>Saprospiria</taxon>
        <taxon>Saprospirales</taxon>
        <taxon>Saprospiraceae</taxon>
        <taxon>Membranihabitans</taxon>
    </lineage>
</organism>
<dbReference type="GO" id="GO:0003723">
    <property type="term" value="F:RNA binding"/>
    <property type="evidence" value="ECO:0007669"/>
    <property type="project" value="UniProtKB-KW"/>
</dbReference>
<proteinExistence type="inferred from homology"/>
<accession>A0A953HZV5</accession>
<dbReference type="GO" id="GO:0051607">
    <property type="term" value="P:defense response to virus"/>
    <property type="evidence" value="ECO:0007669"/>
    <property type="project" value="UniProtKB-KW"/>
</dbReference>
<keyword evidence="3" id="KW-0694">RNA-binding</keyword>
<dbReference type="Pfam" id="PF17953">
    <property type="entry name" value="Csm4_C"/>
    <property type="match status" value="1"/>
</dbReference>
<reference evidence="6" key="1">
    <citation type="submission" date="2021-06" db="EMBL/GenBank/DDBJ databases">
        <title>44 bacteria genomes isolated from Dapeng, Shenzhen.</title>
        <authorList>
            <person name="Zheng W."/>
            <person name="Yu S."/>
            <person name="Huang Y."/>
        </authorList>
    </citation>
    <scope>NUCLEOTIDE SEQUENCE</scope>
    <source>
        <strain evidence="6">DP5N28-2</strain>
    </source>
</reference>
<dbReference type="Proteomes" id="UP000753961">
    <property type="component" value="Unassembled WGS sequence"/>
</dbReference>
<feature type="domain" description="Csm4 C-terminal" evidence="5">
    <location>
        <begin position="260"/>
        <end position="301"/>
    </location>
</feature>